<comment type="function">
    <text evidence="1">Catalyzes 2 different reactions between oxygene and the acireductone 1,2-dihydroxy-3-keto-5-methylthiopentene (DHK-MTPene) depending upon the metal bound in the active site. Fe-containing acireductone dioxygenase (Fe-ARD) produces formate and 2-keto-4-methylthiobutyrate (KMTB), the alpha-ketoacid precursor of methionine in the methionine recycle pathway. Ni-containing acireductone dioxygenase (Ni-ARD) produces methylthiopropionate, carbon monoxide and formate, and does not lie on the methionine recycle pathway.</text>
</comment>
<dbReference type="CDD" id="cd02232">
    <property type="entry name" value="cupin_ARD"/>
    <property type="match status" value="1"/>
</dbReference>
<evidence type="ECO:0000313" key="2">
    <source>
        <dbReference type="EMBL" id="NNA97615.1"/>
    </source>
</evidence>
<keyword evidence="1" id="KW-0408">Iron</keyword>
<dbReference type="GO" id="GO:0019284">
    <property type="term" value="P:L-methionine salvage from S-adenosylmethionine"/>
    <property type="evidence" value="ECO:0007669"/>
    <property type="project" value="InterPro"/>
</dbReference>
<keyword evidence="1" id="KW-0028">Amino-acid biosynthesis</keyword>
<dbReference type="GO" id="GO:0019509">
    <property type="term" value="P:L-methionine salvage from methylthioadenosine"/>
    <property type="evidence" value="ECO:0007669"/>
    <property type="project" value="UniProtKB-UniRule"/>
</dbReference>
<comment type="caution">
    <text evidence="2">The sequence shown here is derived from an EMBL/GenBank/DDBJ whole genome shotgun (WGS) entry which is preliminary data.</text>
</comment>
<keyword evidence="1" id="KW-0560">Oxidoreductase</keyword>
<evidence type="ECO:0000313" key="3">
    <source>
        <dbReference type="Proteomes" id="UP000542111"/>
    </source>
</evidence>
<protein>
    <recommendedName>
        <fullName evidence="1">Acireductone dioxygenase</fullName>
    </recommendedName>
    <alternativeName>
        <fullName evidence="1">1,2-dihydroxy-3-keto-5-methylthiopentene dioxygenase</fullName>
        <shortName evidence="1">DHK-MTPene dioxygenase</shortName>
    </alternativeName>
    <alternativeName>
        <fullName evidence="1">Acireductone dioxygenase (Fe(2+)-requiring)</fullName>
        <shortName evidence="1">ARD'</shortName>
        <shortName evidence="1">Fe-ARD</shortName>
        <ecNumber evidence="1">1.13.11.54</ecNumber>
    </alternativeName>
    <alternativeName>
        <fullName evidence="1">Acireductone dioxygenase (Ni(2+)-requiring)</fullName>
        <shortName evidence="1">ARD</shortName>
        <shortName evidence="1">Ni-ARD</shortName>
        <ecNumber evidence="1">1.13.11.53</ecNumber>
    </alternativeName>
</protein>
<feature type="binding site" evidence="1">
    <location>
        <position position="103"/>
    </location>
    <ligand>
        <name>Ni(2+)</name>
        <dbReference type="ChEBI" id="CHEBI:49786"/>
    </ligand>
</feature>
<dbReference type="EC" id="1.13.11.54" evidence="1"/>
<dbReference type="GO" id="GO:0010308">
    <property type="term" value="F:acireductone dioxygenase (Ni2+-requiring) activity"/>
    <property type="evidence" value="ECO:0007669"/>
    <property type="project" value="UniProtKB-UniRule"/>
</dbReference>
<accession>A0A7Y1MSU8</accession>
<reference evidence="2 3" key="1">
    <citation type="journal article" date="2020" name="Front. Microbiol.">
        <title>Genetic Organization of the aprX-lipA2 Operon Affects the Proteolytic Potential of Pseudomonas Species in Milk.</title>
        <authorList>
            <person name="Maier C."/>
            <person name="Huptas C."/>
            <person name="von Neubeck M."/>
            <person name="Scherer S."/>
            <person name="Wenning M."/>
            <person name="Lucking G."/>
        </authorList>
    </citation>
    <scope>NUCLEOTIDE SEQUENCE [LARGE SCALE GENOMIC DNA]</scope>
    <source>
        <strain evidence="2 3">G4779</strain>
    </source>
</reference>
<dbReference type="HAMAP" id="MF_01682">
    <property type="entry name" value="Salvage_MtnD"/>
    <property type="match status" value="1"/>
</dbReference>
<feature type="binding site" evidence="1">
    <location>
        <position position="103"/>
    </location>
    <ligand>
        <name>Fe(2+)</name>
        <dbReference type="ChEBI" id="CHEBI:29033"/>
    </ligand>
</feature>
<feature type="binding site" evidence="1">
    <location>
        <position position="99"/>
    </location>
    <ligand>
        <name>Fe(2+)</name>
        <dbReference type="ChEBI" id="CHEBI:29033"/>
    </ligand>
</feature>
<dbReference type="SUPFAM" id="SSF51182">
    <property type="entry name" value="RmlC-like cupins"/>
    <property type="match status" value="1"/>
</dbReference>
<dbReference type="GO" id="GO:0016151">
    <property type="term" value="F:nickel cation binding"/>
    <property type="evidence" value="ECO:0007669"/>
    <property type="project" value="UniProtKB-UniRule"/>
</dbReference>
<comment type="catalytic activity">
    <reaction evidence="1">
        <text>1,2-dihydroxy-5-(methylsulfanyl)pent-1-en-3-one + O2 = 4-methylsulfanyl-2-oxobutanoate + formate + 2 H(+)</text>
        <dbReference type="Rhea" id="RHEA:24504"/>
        <dbReference type="ChEBI" id="CHEBI:15378"/>
        <dbReference type="ChEBI" id="CHEBI:15379"/>
        <dbReference type="ChEBI" id="CHEBI:15740"/>
        <dbReference type="ChEBI" id="CHEBI:16723"/>
        <dbReference type="ChEBI" id="CHEBI:49252"/>
        <dbReference type="EC" id="1.13.11.54"/>
    </reaction>
</comment>
<name>A0A7Y1MSU8_9PSED</name>
<comment type="cofactor">
    <cofactor evidence="1">
        <name>Fe(2+)</name>
        <dbReference type="ChEBI" id="CHEBI:29033"/>
    </cofactor>
    <text evidence="1">Binds 1 Fe(2+) cation per monomer.</text>
</comment>
<dbReference type="EMBL" id="JAAQYP010000038">
    <property type="protein sequence ID" value="NNA97615.1"/>
    <property type="molecule type" value="Genomic_DNA"/>
</dbReference>
<comment type="catalytic activity">
    <reaction evidence="1">
        <text>1,2-dihydroxy-5-(methylsulfanyl)pent-1-en-3-one + O2 = 3-(methylsulfanyl)propanoate + CO + formate + 2 H(+)</text>
        <dbReference type="Rhea" id="RHEA:14161"/>
        <dbReference type="ChEBI" id="CHEBI:15378"/>
        <dbReference type="ChEBI" id="CHEBI:15379"/>
        <dbReference type="ChEBI" id="CHEBI:15740"/>
        <dbReference type="ChEBI" id="CHEBI:17245"/>
        <dbReference type="ChEBI" id="CHEBI:49016"/>
        <dbReference type="ChEBI" id="CHEBI:49252"/>
        <dbReference type="EC" id="1.13.11.53"/>
    </reaction>
</comment>
<comment type="caution">
    <text evidence="1">Lacks conserved residue(s) required for the propagation of feature annotation.</text>
</comment>
<comment type="similarity">
    <text evidence="1">Belongs to the acireductone dioxygenase (ARD) family.</text>
</comment>
<dbReference type="GO" id="GO:0010309">
    <property type="term" value="F:acireductone dioxygenase [iron(II)-requiring] activity"/>
    <property type="evidence" value="ECO:0007669"/>
    <property type="project" value="UniProtKB-UniRule"/>
</dbReference>
<comment type="subunit">
    <text evidence="1">Monomer.</text>
</comment>
<dbReference type="UniPathway" id="UPA00904">
    <property type="reaction ID" value="UER00878"/>
</dbReference>
<dbReference type="InterPro" id="IPR014710">
    <property type="entry name" value="RmlC-like_jellyroll"/>
</dbReference>
<dbReference type="RefSeq" id="WP_169898475.1">
    <property type="nucleotide sequence ID" value="NZ_JAAQYO010000011.1"/>
</dbReference>
<keyword evidence="1" id="KW-0486">Methionine biosynthesis</keyword>
<dbReference type="Gene3D" id="2.60.120.10">
    <property type="entry name" value="Jelly Rolls"/>
    <property type="match status" value="1"/>
</dbReference>
<feature type="binding site" evidence="1">
    <location>
        <position position="99"/>
    </location>
    <ligand>
        <name>Ni(2+)</name>
        <dbReference type="ChEBI" id="CHEBI:49786"/>
    </ligand>
</feature>
<dbReference type="GO" id="GO:0005506">
    <property type="term" value="F:iron ion binding"/>
    <property type="evidence" value="ECO:0007669"/>
    <property type="project" value="UniProtKB-UniRule"/>
</dbReference>
<keyword evidence="1 2" id="KW-0223">Dioxygenase</keyword>
<proteinExistence type="inferred from homology"/>
<organism evidence="2 3">
    <name type="scientific">Pseudomonas gessardii</name>
    <dbReference type="NCBI Taxonomy" id="78544"/>
    <lineage>
        <taxon>Bacteria</taxon>
        <taxon>Pseudomonadati</taxon>
        <taxon>Pseudomonadota</taxon>
        <taxon>Gammaproteobacteria</taxon>
        <taxon>Pseudomonadales</taxon>
        <taxon>Pseudomonadaceae</taxon>
        <taxon>Pseudomonas</taxon>
    </lineage>
</organism>
<comment type="pathway">
    <text evidence="1">Amino-acid biosynthesis; L-methionine biosynthesis via salvage pathway; L-methionine from S-methyl-5-thio-alpha-D-ribose 1-phosphate: step 5/6.</text>
</comment>
<keyword evidence="1" id="KW-0533">Nickel</keyword>
<dbReference type="InterPro" id="IPR023956">
    <property type="entry name" value="ARD_bac"/>
</dbReference>
<comment type="cofactor">
    <cofactor evidence="1">
        <name>Ni(2+)</name>
        <dbReference type="ChEBI" id="CHEBI:49786"/>
    </cofactor>
    <text evidence="1">Binds 1 nickel ion per monomer.</text>
</comment>
<dbReference type="Pfam" id="PF03079">
    <property type="entry name" value="ARD"/>
    <property type="match status" value="1"/>
</dbReference>
<dbReference type="Proteomes" id="UP000542111">
    <property type="component" value="Unassembled WGS sequence"/>
</dbReference>
<sequence>MSILCVYHVSTPDTPNKVLTHADDIASTLAEQGVGFERWSANTRVEAGASAAEVTAAYQEHIDSWMTAHGYAQVEVLSVSREHPQQEALAASLRDEYRHEADEIRLFAAGRGLLGLHIDDYVYTLLCEKHDLLRIPAGMPRWLDLGEEPRVVAISLFQTVFGAVAQRTGSDLAQGFPGLDD</sequence>
<dbReference type="AlphaFoldDB" id="A0A7Y1MSU8"/>
<feature type="site" description="May play a role in transmitting local conformational changes" evidence="1">
    <location>
        <position position="102"/>
    </location>
</feature>
<dbReference type="EC" id="1.13.11.53" evidence="1"/>
<keyword evidence="1" id="KW-0479">Metal-binding</keyword>
<dbReference type="InterPro" id="IPR004313">
    <property type="entry name" value="ARD"/>
</dbReference>
<feature type="site" description="May play a role in metal incorporation in vivo" evidence="1">
    <location>
        <position position="96"/>
    </location>
</feature>
<evidence type="ECO:0000256" key="1">
    <source>
        <dbReference type="HAMAP-Rule" id="MF_01682"/>
    </source>
</evidence>
<dbReference type="InterPro" id="IPR011051">
    <property type="entry name" value="RmlC_Cupin_sf"/>
</dbReference>
<feature type="site" description="Important to generate the dianion" evidence="1">
    <location>
        <position position="105"/>
    </location>
</feature>
<gene>
    <name evidence="1" type="primary">mtnD</name>
    <name evidence="2" type="ORF">HBO33_20840</name>
</gene>